<dbReference type="KEGG" id="sapo:SAPIO_CDS4790"/>
<dbReference type="Pfam" id="PF00135">
    <property type="entry name" value="COesterase"/>
    <property type="match status" value="1"/>
</dbReference>
<dbReference type="RefSeq" id="XP_016643136.1">
    <property type="nucleotide sequence ID" value="XM_016787257.1"/>
</dbReference>
<comment type="caution">
    <text evidence="5">The sequence shown here is derived from an EMBL/GenBank/DDBJ whole genome shotgun (WGS) entry which is preliminary data.</text>
</comment>
<dbReference type="InterPro" id="IPR002018">
    <property type="entry name" value="CarbesteraseB"/>
</dbReference>
<dbReference type="VEuPathDB" id="FungiDB:SAPIO_CDS4790"/>
<sequence length="457" mass="49401">MGADFEKRKATCFQQNPSLDAPEELADESEDCLTLNVYAPTSCKSIGRPVLVWIYGGNLQSGYSGNPIFDGSGFAANHNILVVTFNYRLNAFGFSNSPELPLVQRNVGFLDQRLALQWVQDNIHKFGGDPDQITIAGESSGASSVDRLVNLPPKGLPFRAAAAESGQATVSGFARNSGPKSWETLVMSLNCSSADSELACVQDADPQTIRDIVNEGNLDFSPVNDNVTQAATPYLEARAGGNAAKVPFFTGTTAQEGTILSLVYNLDILDFSQEQLEQYLTLLTGGDAQLISQFQGLIQAIQQTDGLSLFYAAAQAYTELVYQCPARLLTIASVESGVPTWRYYYNATFPNTQPEGHTGLGAYHVSDLRLIWGTYPEENATAEEIALSKSIQTSWAGFVKDPWGEGPGWEQVDVSGAGLACLGCNGSANPTMLDEGVIDGRCLYYQEIYDNTSTPFF</sequence>
<dbReference type="PANTHER" id="PTHR43918">
    <property type="entry name" value="ACETYLCHOLINESTERASE"/>
    <property type="match status" value="1"/>
</dbReference>
<keyword evidence="6" id="KW-1185">Reference proteome</keyword>
<name>A0A084G7M5_PSEDA</name>
<organism evidence="5 6">
    <name type="scientific">Pseudallescheria apiosperma</name>
    <name type="common">Scedosporium apiospermum</name>
    <dbReference type="NCBI Taxonomy" id="563466"/>
    <lineage>
        <taxon>Eukaryota</taxon>
        <taxon>Fungi</taxon>
        <taxon>Dikarya</taxon>
        <taxon>Ascomycota</taxon>
        <taxon>Pezizomycotina</taxon>
        <taxon>Sordariomycetes</taxon>
        <taxon>Hypocreomycetidae</taxon>
        <taxon>Microascales</taxon>
        <taxon>Microascaceae</taxon>
        <taxon>Scedosporium</taxon>
    </lineage>
</organism>
<dbReference type="OrthoDB" id="408631at2759"/>
<dbReference type="EMBL" id="JOWA01000094">
    <property type="protein sequence ID" value="KEZ43337.1"/>
    <property type="molecule type" value="Genomic_DNA"/>
</dbReference>
<dbReference type="GeneID" id="27723862"/>
<dbReference type="InterPro" id="IPR050654">
    <property type="entry name" value="AChE-related_enzymes"/>
</dbReference>
<feature type="domain" description="Carboxylesterase type B" evidence="4">
    <location>
        <begin position="7"/>
        <end position="401"/>
    </location>
</feature>
<dbReference type="InterPro" id="IPR019819">
    <property type="entry name" value="Carboxylesterase_B_CS"/>
</dbReference>
<dbReference type="ESTHER" id="9pezi-a0a084g7m5">
    <property type="family name" value="Fungal_carboxylesterase_lipase"/>
</dbReference>
<dbReference type="PROSITE" id="PS00122">
    <property type="entry name" value="CARBOXYLESTERASE_B_1"/>
    <property type="match status" value="1"/>
</dbReference>
<dbReference type="AlphaFoldDB" id="A0A084G7M5"/>
<dbReference type="PANTHER" id="PTHR43918:SF4">
    <property type="entry name" value="CARBOXYLIC ESTER HYDROLASE"/>
    <property type="match status" value="1"/>
</dbReference>
<dbReference type="Gene3D" id="3.40.50.1820">
    <property type="entry name" value="alpha/beta hydrolase"/>
    <property type="match status" value="1"/>
</dbReference>
<dbReference type="InterPro" id="IPR019826">
    <property type="entry name" value="Carboxylesterase_B_AS"/>
</dbReference>
<evidence type="ECO:0000259" key="4">
    <source>
        <dbReference type="Pfam" id="PF00135"/>
    </source>
</evidence>
<evidence type="ECO:0000256" key="2">
    <source>
        <dbReference type="ARBA" id="ARBA00022801"/>
    </source>
</evidence>
<evidence type="ECO:0000256" key="3">
    <source>
        <dbReference type="RuleBase" id="RU361235"/>
    </source>
</evidence>
<evidence type="ECO:0000313" key="5">
    <source>
        <dbReference type="EMBL" id="KEZ43337.1"/>
    </source>
</evidence>
<dbReference type="SUPFAM" id="SSF53474">
    <property type="entry name" value="alpha/beta-Hydrolases"/>
    <property type="match status" value="1"/>
</dbReference>
<dbReference type="Proteomes" id="UP000028545">
    <property type="component" value="Unassembled WGS sequence"/>
</dbReference>
<dbReference type="HOGENOM" id="CLU_006586_15_0_1"/>
<dbReference type="OMA" id="WNTIAPI"/>
<dbReference type="PROSITE" id="PS00941">
    <property type="entry name" value="CARBOXYLESTERASE_B_2"/>
    <property type="match status" value="1"/>
</dbReference>
<dbReference type="GO" id="GO:0052689">
    <property type="term" value="F:carboxylic ester hydrolase activity"/>
    <property type="evidence" value="ECO:0007669"/>
    <property type="project" value="TreeGrafter"/>
</dbReference>
<dbReference type="EC" id="3.1.1.-" evidence="3"/>
<comment type="similarity">
    <text evidence="1 3">Belongs to the type-B carboxylesterase/lipase family.</text>
</comment>
<evidence type="ECO:0000313" key="6">
    <source>
        <dbReference type="Proteomes" id="UP000028545"/>
    </source>
</evidence>
<evidence type="ECO:0000256" key="1">
    <source>
        <dbReference type="ARBA" id="ARBA00005964"/>
    </source>
</evidence>
<proteinExistence type="inferred from homology"/>
<keyword evidence="2 3" id="KW-0378">Hydrolase</keyword>
<accession>A0A084G7M5</accession>
<dbReference type="InterPro" id="IPR029058">
    <property type="entry name" value="AB_hydrolase_fold"/>
</dbReference>
<reference evidence="5 6" key="1">
    <citation type="journal article" date="2014" name="Genome Announc.">
        <title>Draft genome sequence of the pathogenic fungus Scedosporium apiospermum.</title>
        <authorList>
            <person name="Vandeputte P."/>
            <person name="Ghamrawi S."/>
            <person name="Rechenmann M."/>
            <person name="Iltis A."/>
            <person name="Giraud S."/>
            <person name="Fleury M."/>
            <person name="Thornton C."/>
            <person name="Delhaes L."/>
            <person name="Meyer W."/>
            <person name="Papon N."/>
            <person name="Bouchara J.P."/>
        </authorList>
    </citation>
    <scope>NUCLEOTIDE SEQUENCE [LARGE SCALE GENOMIC DNA]</scope>
    <source>
        <strain evidence="5 6">IHEM 14462</strain>
    </source>
</reference>
<protein>
    <recommendedName>
        <fullName evidence="3">Carboxylic ester hydrolase</fullName>
        <ecNumber evidence="3">3.1.1.-</ecNumber>
    </recommendedName>
</protein>
<gene>
    <name evidence="5" type="ORF">SAPIO_CDS4790</name>
</gene>